<protein>
    <submittedName>
        <fullName evidence="2">Uncharacterized protein</fullName>
    </submittedName>
</protein>
<evidence type="ECO:0000313" key="3">
    <source>
        <dbReference type="Proteomes" id="UP000009235"/>
    </source>
</evidence>
<sequence>MPQFEHPSSRSAKNPQDHMTREDIESVGKGETSEDWFYPSQDTRLPAPIVVLVHGLSALSELLVRRLPRPCHTANHG</sequence>
<gene>
    <name evidence="2" type="ordered locus">AS9A_2195</name>
</gene>
<dbReference type="STRING" id="443218.AS9A_2195"/>
<proteinExistence type="predicted"/>
<dbReference type="Proteomes" id="UP000009235">
    <property type="component" value="Chromosome"/>
</dbReference>
<dbReference type="HOGENOM" id="CLU_2630340_0_0_11"/>
<dbReference type="KEGG" id="asd:AS9A_2195"/>
<feature type="compositionally biased region" description="Basic and acidic residues" evidence="1">
    <location>
        <begin position="15"/>
        <end position="32"/>
    </location>
</feature>
<feature type="region of interest" description="Disordered" evidence="1">
    <location>
        <begin position="1"/>
        <end position="36"/>
    </location>
</feature>
<keyword evidence="3" id="KW-1185">Reference proteome</keyword>
<evidence type="ECO:0000313" key="2">
    <source>
        <dbReference type="EMBL" id="AEF40644.1"/>
    </source>
</evidence>
<dbReference type="EMBL" id="CP002786">
    <property type="protein sequence ID" value="AEF40644.1"/>
    <property type="molecule type" value="Genomic_DNA"/>
</dbReference>
<organism evidence="2 3">
    <name type="scientific">Hoyosella subflava (strain DSM 45089 / JCM 17490 / NBRC 109087 / DQS3-9A1)</name>
    <name type="common">Amycolicicoccus subflavus</name>
    <dbReference type="NCBI Taxonomy" id="443218"/>
    <lineage>
        <taxon>Bacteria</taxon>
        <taxon>Bacillati</taxon>
        <taxon>Actinomycetota</taxon>
        <taxon>Actinomycetes</taxon>
        <taxon>Mycobacteriales</taxon>
        <taxon>Hoyosellaceae</taxon>
        <taxon>Hoyosella</taxon>
    </lineage>
</organism>
<evidence type="ECO:0000256" key="1">
    <source>
        <dbReference type="SAM" id="MobiDB-lite"/>
    </source>
</evidence>
<accession>F6EQF9</accession>
<dbReference type="AlphaFoldDB" id="F6EQF9"/>
<reference evidence="2 3" key="1">
    <citation type="journal article" date="2011" name="J. Bacteriol.">
        <title>Complete genome sequence of Amycolicicoccus subflavus DQS3-9A1T, an actinomycete isolated from crude oil-polluted soil.</title>
        <authorList>
            <person name="Cai M."/>
            <person name="Chen W.M."/>
            <person name="Nie Y."/>
            <person name="Chi C.Q."/>
            <person name="Wang Y.N."/>
            <person name="Tang Y.Q."/>
            <person name="Li G.Y."/>
            <person name="Wu X.L."/>
        </authorList>
    </citation>
    <scope>NUCLEOTIDE SEQUENCE [LARGE SCALE GENOMIC DNA]</scope>
    <source>
        <strain evidence="3">DSM 45089 / DQS3-9A1</strain>
    </source>
</reference>
<name>F6EQF9_HOYSD</name>